<evidence type="ECO:0000313" key="8">
    <source>
        <dbReference type="Proteomes" id="UP000092600"/>
    </source>
</evidence>
<name>A0A199VF01_ANACO</name>
<dbReference type="PANTHER" id="PTHR33021:SF9">
    <property type="entry name" value="PUTATIVE, EXPRESSED-RELATED"/>
    <property type="match status" value="1"/>
</dbReference>
<dbReference type="CDD" id="cd11013">
    <property type="entry name" value="Plantacyanin"/>
    <property type="match status" value="1"/>
</dbReference>
<sequence>MAMGSGSASQVVAFGLLVMLCFVMHGELAESATTYTVGDSGGWTFSSGSWPSGKRFKAGDVLMFKYNPSVHNVVAVNAAGYKSCKVPRGSKTYTSGSDSITLARGTNYFICSFAGHCQSGMKIAVTAA</sequence>
<accession>A0A199VF01</accession>
<evidence type="ECO:0000256" key="2">
    <source>
        <dbReference type="ARBA" id="ARBA00023008"/>
    </source>
</evidence>
<organism evidence="7 8">
    <name type="scientific">Ananas comosus</name>
    <name type="common">Pineapple</name>
    <name type="synonym">Ananas ananas</name>
    <dbReference type="NCBI Taxonomy" id="4615"/>
    <lineage>
        <taxon>Eukaryota</taxon>
        <taxon>Viridiplantae</taxon>
        <taxon>Streptophyta</taxon>
        <taxon>Embryophyta</taxon>
        <taxon>Tracheophyta</taxon>
        <taxon>Spermatophyta</taxon>
        <taxon>Magnoliopsida</taxon>
        <taxon>Liliopsida</taxon>
        <taxon>Poales</taxon>
        <taxon>Bromeliaceae</taxon>
        <taxon>Bromelioideae</taxon>
        <taxon>Ananas</taxon>
    </lineage>
</organism>
<keyword evidence="2" id="KW-0186">Copper</keyword>
<evidence type="ECO:0000313" key="7">
    <source>
        <dbReference type="EMBL" id="OAY75355.1"/>
    </source>
</evidence>
<keyword evidence="1" id="KW-0479">Metal-binding</keyword>
<dbReference type="GO" id="GO:0005886">
    <property type="term" value="C:plasma membrane"/>
    <property type="evidence" value="ECO:0007669"/>
    <property type="project" value="TreeGrafter"/>
</dbReference>
<dbReference type="GO" id="GO:0009055">
    <property type="term" value="F:electron transfer activity"/>
    <property type="evidence" value="ECO:0007669"/>
    <property type="project" value="InterPro"/>
</dbReference>
<evidence type="ECO:0000256" key="3">
    <source>
        <dbReference type="ARBA" id="ARBA00023157"/>
    </source>
</evidence>
<reference evidence="7 8" key="1">
    <citation type="journal article" date="2016" name="DNA Res.">
        <title>The draft genome of MD-2 pineapple using hybrid error correction of long reads.</title>
        <authorList>
            <person name="Redwan R.M."/>
            <person name="Saidin A."/>
            <person name="Kumar S.V."/>
        </authorList>
    </citation>
    <scope>NUCLEOTIDE SEQUENCE [LARGE SCALE GENOMIC DNA]</scope>
    <source>
        <strain evidence="8">cv. MD2</strain>
        <tissue evidence="7">Leaf</tissue>
    </source>
</reference>
<dbReference type="SUPFAM" id="SSF49503">
    <property type="entry name" value="Cupredoxins"/>
    <property type="match status" value="1"/>
</dbReference>
<dbReference type="InterPro" id="IPR041844">
    <property type="entry name" value="Plantacyanin"/>
</dbReference>
<evidence type="ECO:0000259" key="6">
    <source>
        <dbReference type="PROSITE" id="PS51485"/>
    </source>
</evidence>
<dbReference type="GO" id="GO:0046872">
    <property type="term" value="F:metal ion binding"/>
    <property type="evidence" value="ECO:0007669"/>
    <property type="project" value="UniProtKB-KW"/>
</dbReference>
<gene>
    <name evidence="7" type="ORF">ACMD2_20998</name>
</gene>
<dbReference type="InterPro" id="IPR008972">
    <property type="entry name" value="Cupredoxin"/>
</dbReference>
<proteinExistence type="predicted"/>
<evidence type="ECO:0000256" key="5">
    <source>
        <dbReference type="SAM" id="SignalP"/>
    </source>
</evidence>
<keyword evidence="3" id="KW-1015">Disulfide bond</keyword>
<dbReference type="FunFam" id="2.60.40.420:FF:000013">
    <property type="entry name" value="basic blue protein-like"/>
    <property type="match status" value="1"/>
</dbReference>
<dbReference type="PANTHER" id="PTHR33021">
    <property type="entry name" value="BLUE COPPER PROTEIN"/>
    <property type="match status" value="1"/>
</dbReference>
<evidence type="ECO:0000256" key="1">
    <source>
        <dbReference type="ARBA" id="ARBA00022723"/>
    </source>
</evidence>
<feature type="chain" id="PRO_5008285848" description="Plantacyanin" evidence="5">
    <location>
        <begin position="32"/>
        <end position="128"/>
    </location>
</feature>
<dbReference type="AlphaFoldDB" id="A0A199VF01"/>
<dbReference type="Gene3D" id="2.60.40.420">
    <property type="entry name" value="Cupredoxins - blue copper proteins"/>
    <property type="match status" value="1"/>
</dbReference>
<dbReference type="Proteomes" id="UP000092600">
    <property type="component" value="Unassembled WGS sequence"/>
</dbReference>
<dbReference type="Pfam" id="PF02298">
    <property type="entry name" value="Cu_bind_like"/>
    <property type="match status" value="1"/>
</dbReference>
<evidence type="ECO:0000256" key="4">
    <source>
        <dbReference type="ARBA" id="ARBA00082491"/>
    </source>
</evidence>
<keyword evidence="5" id="KW-0732">Signal</keyword>
<dbReference type="InterPro" id="IPR039391">
    <property type="entry name" value="Phytocyanin-like"/>
</dbReference>
<comment type="caution">
    <text evidence="7">The sequence shown here is derived from an EMBL/GenBank/DDBJ whole genome shotgun (WGS) entry which is preliminary data.</text>
</comment>
<dbReference type="EMBL" id="LSRQ01002118">
    <property type="protein sequence ID" value="OAY75355.1"/>
    <property type="molecule type" value="Genomic_DNA"/>
</dbReference>
<feature type="domain" description="Phytocyanin" evidence="6">
    <location>
        <begin position="33"/>
        <end position="128"/>
    </location>
</feature>
<dbReference type="PROSITE" id="PS51485">
    <property type="entry name" value="PHYTOCYANIN"/>
    <property type="match status" value="1"/>
</dbReference>
<protein>
    <recommendedName>
        <fullName evidence="4">Plantacyanin</fullName>
    </recommendedName>
</protein>
<dbReference type="InterPro" id="IPR003245">
    <property type="entry name" value="Phytocyanin_dom"/>
</dbReference>
<feature type="signal peptide" evidence="5">
    <location>
        <begin position="1"/>
        <end position="31"/>
    </location>
</feature>
<dbReference type="STRING" id="4615.A0A199VF01"/>